<feature type="domain" description="DUF4097" evidence="2">
    <location>
        <begin position="135"/>
        <end position="258"/>
    </location>
</feature>
<gene>
    <name evidence="3" type="ORF">FYJ75_01745</name>
</gene>
<keyword evidence="1" id="KW-0812">Transmembrane</keyword>
<name>A0A6L5YNL4_9FIRM</name>
<dbReference type="Proteomes" id="UP000474024">
    <property type="component" value="Unassembled WGS sequence"/>
</dbReference>
<evidence type="ECO:0000313" key="3">
    <source>
        <dbReference type="EMBL" id="MST73757.1"/>
    </source>
</evidence>
<comment type="caution">
    <text evidence="3">The sequence shown here is derived from an EMBL/GenBank/DDBJ whole genome shotgun (WGS) entry which is preliminary data.</text>
</comment>
<dbReference type="AlphaFoldDB" id="A0A6L5YNL4"/>
<reference evidence="3 4" key="1">
    <citation type="submission" date="2019-08" db="EMBL/GenBank/DDBJ databases">
        <title>In-depth cultivation of the pig gut microbiome towards novel bacterial diversity and tailored functional studies.</title>
        <authorList>
            <person name="Wylensek D."/>
            <person name="Hitch T.C.A."/>
            <person name="Clavel T."/>
        </authorList>
    </citation>
    <scope>NUCLEOTIDE SEQUENCE [LARGE SCALE GENOMIC DNA]</scope>
    <source>
        <strain evidence="3 4">MUC/MUC-530-WT-4D</strain>
    </source>
</reference>
<protein>
    <submittedName>
        <fullName evidence="3">DUF4097 domain-containing protein</fullName>
    </submittedName>
</protein>
<keyword evidence="1" id="KW-0472">Membrane</keyword>
<sequence length="262" mass="28317">MKKNIYLTVITIITIICIIAGTCYHVIGWGVHFFSEQPFISHILGDNDTESESLNQTTETLDSFDNMKLDISVSDLTITTGDSYSISYDTNRAVLIPKYEVSHGTLTVTQKSKHNNFWGSTHCAITITVPESAVLSNLTADGSVGDVLFQNIQAQKSTLDFSVGDLDLENSALGDCSIDTSTGDIDVRDCTFDNMEIDTSVGDVSVSVSQDLASYDMTLDTGVGEVTVNGDSHKDHYESKGDSSNTFTVDNGTGDISVNYGK</sequence>
<evidence type="ECO:0000313" key="4">
    <source>
        <dbReference type="Proteomes" id="UP000474024"/>
    </source>
</evidence>
<dbReference type="EMBL" id="VUNI01000002">
    <property type="protein sequence ID" value="MST73757.1"/>
    <property type="molecule type" value="Genomic_DNA"/>
</dbReference>
<organism evidence="3 4">
    <name type="scientific">Roseburia porci</name>
    <dbReference type="NCBI Taxonomy" id="2605790"/>
    <lineage>
        <taxon>Bacteria</taxon>
        <taxon>Bacillati</taxon>
        <taxon>Bacillota</taxon>
        <taxon>Clostridia</taxon>
        <taxon>Lachnospirales</taxon>
        <taxon>Lachnospiraceae</taxon>
        <taxon>Roseburia</taxon>
    </lineage>
</organism>
<keyword evidence="1" id="KW-1133">Transmembrane helix</keyword>
<accession>A0A6L5YNL4</accession>
<dbReference type="RefSeq" id="WP_154428220.1">
    <property type="nucleotide sequence ID" value="NZ_VUNI01000002.1"/>
</dbReference>
<evidence type="ECO:0000259" key="2">
    <source>
        <dbReference type="Pfam" id="PF13349"/>
    </source>
</evidence>
<evidence type="ECO:0000256" key="1">
    <source>
        <dbReference type="SAM" id="Phobius"/>
    </source>
</evidence>
<dbReference type="InterPro" id="IPR025164">
    <property type="entry name" value="Toastrack_DUF4097"/>
</dbReference>
<dbReference type="Pfam" id="PF13349">
    <property type="entry name" value="DUF4097"/>
    <property type="match status" value="1"/>
</dbReference>
<proteinExistence type="predicted"/>
<feature type="transmembrane region" description="Helical" evidence="1">
    <location>
        <begin position="5"/>
        <end position="27"/>
    </location>
</feature>
<keyword evidence="4" id="KW-1185">Reference proteome</keyword>